<dbReference type="Proteomes" id="UP001266305">
    <property type="component" value="Unassembled WGS sequence"/>
</dbReference>
<protein>
    <submittedName>
        <fullName evidence="1">Uncharacterized protein</fullName>
    </submittedName>
</protein>
<dbReference type="PANTHER" id="PTHR21608:SF8">
    <property type="entry name" value="KINESIN-LIKE PROTEIN KIF26B"/>
    <property type="match status" value="1"/>
</dbReference>
<proteinExistence type="predicted"/>
<sequence>MAILLIMKSTNVFAFKGSQKGCSDWLAGLLSYKLETTLDLCFMAILFGRAFGTIPGKKPAVDNVPVVVFDSKGGMDNGSGFSSKWREDTDRDAISGRETQRATGNELSLHFPCQISQLMTESGREGLTEAVLNRYNADKPSACSVPASQGSCLANETSAGTSVAASFFAR</sequence>
<evidence type="ECO:0000313" key="1">
    <source>
        <dbReference type="EMBL" id="KAK2085917.1"/>
    </source>
</evidence>
<comment type="caution">
    <text evidence="1">The sequence shown here is derived from an EMBL/GenBank/DDBJ whole genome shotgun (WGS) entry which is preliminary data.</text>
</comment>
<dbReference type="PANTHER" id="PTHR21608">
    <property type="entry name" value="KINESIN-LIKE PROTEIN CG14535"/>
    <property type="match status" value="1"/>
</dbReference>
<reference evidence="1 2" key="1">
    <citation type="submission" date="2023-05" db="EMBL/GenBank/DDBJ databases">
        <title>B98-5 Cell Line De Novo Hybrid Assembly: An Optical Mapping Approach.</title>
        <authorList>
            <person name="Kananen K."/>
            <person name="Auerbach J.A."/>
            <person name="Kautto E."/>
            <person name="Blachly J.S."/>
        </authorList>
    </citation>
    <scope>NUCLEOTIDE SEQUENCE [LARGE SCALE GENOMIC DNA]</scope>
    <source>
        <strain evidence="1">B95-8</strain>
        <tissue evidence="1">Cell line</tissue>
    </source>
</reference>
<accession>A0ABQ9TMB3</accession>
<evidence type="ECO:0000313" key="2">
    <source>
        <dbReference type="Proteomes" id="UP001266305"/>
    </source>
</evidence>
<keyword evidence="2" id="KW-1185">Reference proteome</keyword>
<gene>
    <name evidence="1" type="ORF">P7K49_035342</name>
</gene>
<name>A0ABQ9TMB3_SAGOE</name>
<organism evidence="1 2">
    <name type="scientific">Saguinus oedipus</name>
    <name type="common">Cotton-top tamarin</name>
    <name type="synonym">Oedipomidas oedipus</name>
    <dbReference type="NCBI Taxonomy" id="9490"/>
    <lineage>
        <taxon>Eukaryota</taxon>
        <taxon>Metazoa</taxon>
        <taxon>Chordata</taxon>
        <taxon>Craniata</taxon>
        <taxon>Vertebrata</taxon>
        <taxon>Euteleostomi</taxon>
        <taxon>Mammalia</taxon>
        <taxon>Eutheria</taxon>
        <taxon>Euarchontoglires</taxon>
        <taxon>Primates</taxon>
        <taxon>Haplorrhini</taxon>
        <taxon>Platyrrhini</taxon>
        <taxon>Cebidae</taxon>
        <taxon>Callitrichinae</taxon>
        <taxon>Saguinus</taxon>
    </lineage>
</organism>
<dbReference type="InterPro" id="IPR027640">
    <property type="entry name" value="Kinesin-like_fam"/>
</dbReference>
<dbReference type="EMBL" id="JASSZA010000020">
    <property type="protein sequence ID" value="KAK2085917.1"/>
    <property type="molecule type" value="Genomic_DNA"/>
</dbReference>